<feature type="non-terminal residue" evidence="3">
    <location>
        <position position="1"/>
    </location>
</feature>
<dbReference type="Gene3D" id="1.25.50.20">
    <property type="match status" value="1"/>
</dbReference>
<sequence>KGDKIKTQEFPQILTLIGRNAVGYPLAWQFLRKNWNKLVQKFELGSSSIAHMVMGTTNQFSTRTRLEEVKGFFSSLKENGSQLRCVQQTIETIEENIGWMDKNFDKIRVWLQSEKLERVALQRKPKCWVPCHRRIKYLILLIL</sequence>
<evidence type="ECO:0000313" key="4">
    <source>
        <dbReference type="Proteomes" id="UP000236370"/>
    </source>
</evidence>
<name>A0A2J8KJV6_PANTR</name>
<comment type="caution">
    <text evidence="3">The sequence shown here is derived from an EMBL/GenBank/DDBJ whole genome shotgun (WGS) entry which is preliminary data.</text>
</comment>
<dbReference type="InterPro" id="IPR024571">
    <property type="entry name" value="ERAP1-like_C_dom"/>
</dbReference>
<evidence type="ECO:0000313" key="3">
    <source>
        <dbReference type="EMBL" id="PNI35291.1"/>
    </source>
</evidence>
<reference evidence="3 4" key="1">
    <citation type="submission" date="2017-12" db="EMBL/GenBank/DDBJ databases">
        <title>High-resolution comparative analysis of great ape genomes.</title>
        <authorList>
            <person name="Pollen A."/>
            <person name="Hastie A."/>
            <person name="Hormozdiari F."/>
            <person name="Dougherty M."/>
            <person name="Liu R."/>
            <person name="Chaisson M."/>
            <person name="Hoppe E."/>
            <person name="Hill C."/>
            <person name="Pang A."/>
            <person name="Hillier L."/>
            <person name="Baker C."/>
            <person name="Armstrong J."/>
            <person name="Shendure J."/>
            <person name="Paten B."/>
            <person name="Wilson R."/>
            <person name="Chao H."/>
            <person name="Schneider V."/>
            <person name="Ventura M."/>
            <person name="Kronenberg Z."/>
            <person name="Murali S."/>
            <person name="Gordon D."/>
            <person name="Cantsilieris S."/>
            <person name="Munson K."/>
            <person name="Nelson B."/>
            <person name="Raja A."/>
            <person name="Underwood J."/>
            <person name="Diekhans M."/>
            <person name="Fiddes I."/>
            <person name="Haussler D."/>
            <person name="Eichler E."/>
        </authorList>
    </citation>
    <scope>NUCLEOTIDE SEQUENCE [LARGE SCALE GENOMIC DNA]</scope>
    <source>
        <strain evidence="3">Yerkes chimp pedigree #C0471</strain>
    </source>
</reference>
<proteinExistence type="inferred from homology"/>
<feature type="domain" description="ERAP1-like C-terminal" evidence="2">
    <location>
        <begin position="2"/>
        <end position="94"/>
    </location>
</feature>
<dbReference type="AlphaFoldDB" id="A0A2J8KJV6"/>
<gene>
    <name evidence="3" type="ORF">CK820_G0038265</name>
</gene>
<evidence type="ECO:0000259" key="2">
    <source>
        <dbReference type="Pfam" id="PF11838"/>
    </source>
</evidence>
<dbReference type="PANTHER" id="PTHR11533:SF156">
    <property type="entry name" value="ENDOPLASMIC RETICULUM AMINOPEPTIDASE 1"/>
    <property type="match status" value="1"/>
</dbReference>
<dbReference type="InterPro" id="IPR050344">
    <property type="entry name" value="Peptidase_M1_aminopeptidases"/>
</dbReference>
<dbReference type="Proteomes" id="UP000236370">
    <property type="component" value="Unassembled WGS sequence"/>
</dbReference>
<accession>A0A2J8KJV6</accession>
<protein>
    <submittedName>
        <fullName evidence="3">ERAP1 isoform 7</fullName>
    </submittedName>
</protein>
<organism evidence="3 4">
    <name type="scientific">Pan troglodytes</name>
    <name type="common">Chimpanzee</name>
    <dbReference type="NCBI Taxonomy" id="9598"/>
    <lineage>
        <taxon>Eukaryota</taxon>
        <taxon>Metazoa</taxon>
        <taxon>Chordata</taxon>
        <taxon>Craniata</taxon>
        <taxon>Vertebrata</taxon>
        <taxon>Euteleostomi</taxon>
        <taxon>Mammalia</taxon>
        <taxon>Eutheria</taxon>
        <taxon>Euarchontoglires</taxon>
        <taxon>Primates</taxon>
        <taxon>Haplorrhini</taxon>
        <taxon>Catarrhini</taxon>
        <taxon>Hominidae</taxon>
        <taxon>Pan</taxon>
    </lineage>
</organism>
<dbReference type="EMBL" id="NBAG03000361">
    <property type="protein sequence ID" value="PNI35291.1"/>
    <property type="molecule type" value="Genomic_DNA"/>
</dbReference>
<dbReference type="PANTHER" id="PTHR11533">
    <property type="entry name" value="PROTEASE M1 ZINC METALLOPROTEASE"/>
    <property type="match status" value="1"/>
</dbReference>
<dbReference type="Pfam" id="PF11838">
    <property type="entry name" value="ERAP1_C"/>
    <property type="match status" value="1"/>
</dbReference>
<comment type="similarity">
    <text evidence="1">Belongs to the peptidase M1 family.</text>
</comment>
<evidence type="ECO:0000256" key="1">
    <source>
        <dbReference type="ARBA" id="ARBA00010136"/>
    </source>
</evidence>